<dbReference type="OMA" id="NTIMTAH"/>
<dbReference type="PANTHER" id="PTHR16504">
    <property type="entry name" value="5'(3')-DEOXYRIBONUCLEOTIDASE"/>
    <property type="match status" value="1"/>
</dbReference>
<organism evidence="4 5">
    <name type="scientific">Vitrella brassicaformis (strain CCMP3155)</name>
    <dbReference type="NCBI Taxonomy" id="1169540"/>
    <lineage>
        <taxon>Eukaryota</taxon>
        <taxon>Sar</taxon>
        <taxon>Alveolata</taxon>
        <taxon>Colpodellida</taxon>
        <taxon>Vitrellaceae</taxon>
        <taxon>Vitrella</taxon>
    </lineage>
</organism>
<dbReference type="SUPFAM" id="SSF56784">
    <property type="entry name" value="HAD-like"/>
    <property type="match status" value="1"/>
</dbReference>
<evidence type="ECO:0000256" key="1">
    <source>
        <dbReference type="ARBA" id="ARBA00022676"/>
    </source>
</evidence>
<dbReference type="EMBL" id="CDMY01000397">
    <property type="protein sequence ID" value="CEM09910.1"/>
    <property type="molecule type" value="Genomic_DNA"/>
</dbReference>
<keyword evidence="1" id="KW-0328">Glycosyltransferase</keyword>
<dbReference type="SFLD" id="SFLDG01145">
    <property type="entry name" value="C1.2.1"/>
    <property type="match status" value="1"/>
</dbReference>
<dbReference type="InterPro" id="IPR010708">
    <property type="entry name" value="5'(3')-deoxyribonucleotidase"/>
</dbReference>
<dbReference type="Gene3D" id="3.40.50.2000">
    <property type="entry name" value="Glycogen Phosphorylase B"/>
    <property type="match status" value="2"/>
</dbReference>
<keyword evidence="1" id="KW-0808">Transferase</keyword>
<keyword evidence="5" id="KW-1185">Reference proteome</keyword>
<dbReference type="SFLD" id="SFLDG01126">
    <property type="entry name" value="C1.2:_Nucleotidase_Like"/>
    <property type="match status" value="1"/>
</dbReference>
<dbReference type="CDD" id="cd03801">
    <property type="entry name" value="GT4_PimA-like"/>
    <property type="match status" value="1"/>
</dbReference>
<dbReference type="Proteomes" id="UP000041254">
    <property type="component" value="Unassembled WGS sequence"/>
</dbReference>
<protein>
    <recommendedName>
        <fullName evidence="3">Glycosyl transferase family 1 domain-containing protein</fullName>
    </recommendedName>
</protein>
<reference evidence="4 5" key="1">
    <citation type="submission" date="2014-11" db="EMBL/GenBank/DDBJ databases">
        <authorList>
            <person name="Zhu J."/>
            <person name="Qi W."/>
            <person name="Song R."/>
        </authorList>
    </citation>
    <scope>NUCLEOTIDE SEQUENCE [LARGE SCALE GENOMIC DNA]</scope>
</reference>
<dbReference type="InterPro" id="IPR001296">
    <property type="entry name" value="Glyco_trans_1"/>
</dbReference>
<feature type="active site" description="Nucleophile" evidence="2">
    <location>
        <position position="370"/>
    </location>
</feature>
<feature type="active site" description="Proton donor" evidence="2">
    <location>
        <position position="372"/>
    </location>
</feature>
<gene>
    <name evidence="4" type="ORF">Vbra_8917</name>
</gene>
<dbReference type="AlphaFoldDB" id="A0A0G4FB90"/>
<dbReference type="VEuPathDB" id="CryptoDB:Vbra_8917"/>
<dbReference type="Gene3D" id="1.10.40.40">
    <property type="entry name" value="Deoxyribonucleotidase, domain 2"/>
    <property type="match status" value="1"/>
</dbReference>
<dbReference type="OrthoDB" id="10248475at2759"/>
<dbReference type="PANTHER" id="PTHR16504:SF4">
    <property type="entry name" value="5'(3')-DEOXYRIBONUCLEOTIDASE"/>
    <property type="match status" value="1"/>
</dbReference>
<dbReference type="InterPro" id="IPR023214">
    <property type="entry name" value="HAD_sf"/>
</dbReference>
<dbReference type="InterPro" id="IPR036412">
    <property type="entry name" value="HAD-like_sf"/>
</dbReference>
<dbReference type="GO" id="GO:0008253">
    <property type="term" value="F:5'-nucleotidase activity"/>
    <property type="evidence" value="ECO:0007669"/>
    <property type="project" value="InterPro"/>
</dbReference>
<accession>A0A0G4FB90</accession>
<dbReference type="Pfam" id="PF00534">
    <property type="entry name" value="Glycos_transf_1"/>
    <property type="match status" value="1"/>
</dbReference>
<dbReference type="GO" id="GO:0009223">
    <property type="term" value="P:pyrimidine deoxyribonucleotide catabolic process"/>
    <property type="evidence" value="ECO:0007669"/>
    <property type="project" value="TreeGrafter"/>
</dbReference>
<dbReference type="STRING" id="1169540.A0A0G4FB90"/>
<evidence type="ECO:0000313" key="5">
    <source>
        <dbReference type="Proteomes" id="UP000041254"/>
    </source>
</evidence>
<sequence>MYGTVLLCAQNMAVSGANQVLLNIVEGGLFQGQILLLSPSRGPFEEFFNKHGVGVVIGTLDTVLQKARDIRYAVCNTIMTAHIVCRLADLNIPHFWILHEWWPLDDMLPDELAKRNVKFMDTKTVRQAFKVCNCVVNVSHNQRAMYGLKDADNADVVHVGVPPPNDATSFVEAKLSTAGNKEEMIILVLGIVCPRKNQHTAVRIFKKLAGDRKDVRLVIVGARYIRDYEIEYVEQVKQEIGDDSRIELHEVTKEPDRFYRRADVLLVTSLNEVTPMVIPEAMMRGLPVVTTDIAGIPEMLTHGTHGFVYPPEQEDSFVEALSKLVDDPQLRADMGKRASEHAMATFALSVMTFKYCKIALSISPTIILIDMDGTLVDWDAGFYAHWKDRSSVDRTVSYAMEECVPKNYRQEAMDIFHSKGFFLNLPPYPGAIEALKAMTAAGYEVWIATSPIKTSHYCAQEKLEWVLKHLGQEWIAKTILTQDKTVLRGDFLIDDKPFIKGAQQAHSWHQIIFDQPYNGHRGDLSRMYRWTEWQEVLDEALSQVAHLDDVPSSPPKSPLSPFSPDALKWQKFKEEVDALPDFSSYLKGVDEWRKDYTSWRTGKGQGAKGDVRDVLKSIENIKREMALLNMDETQGDPAEMHIFRKGYTQWRRGSPSGARGGPLG</sequence>
<name>A0A0G4FB90_VITBC</name>
<dbReference type="Gene3D" id="3.40.50.1000">
    <property type="entry name" value="HAD superfamily/HAD-like"/>
    <property type="match status" value="1"/>
</dbReference>
<proteinExistence type="predicted"/>
<evidence type="ECO:0000259" key="3">
    <source>
        <dbReference type="Pfam" id="PF00534"/>
    </source>
</evidence>
<dbReference type="Pfam" id="PF06941">
    <property type="entry name" value="NT5C"/>
    <property type="match status" value="1"/>
</dbReference>
<evidence type="ECO:0000313" key="4">
    <source>
        <dbReference type="EMBL" id="CEM09910.1"/>
    </source>
</evidence>
<dbReference type="InParanoid" id="A0A0G4FB90"/>
<feature type="domain" description="Glycosyl transferase family 1" evidence="3">
    <location>
        <begin position="180"/>
        <end position="340"/>
    </location>
</feature>
<dbReference type="GO" id="GO:0016757">
    <property type="term" value="F:glycosyltransferase activity"/>
    <property type="evidence" value="ECO:0007669"/>
    <property type="project" value="UniProtKB-KW"/>
</dbReference>
<dbReference type="SUPFAM" id="SSF53756">
    <property type="entry name" value="UDP-Glycosyltransferase/glycogen phosphorylase"/>
    <property type="match status" value="1"/>
</dbReference>
<evidence type="ECO:0000256" key="2">
    <source>
        <dbReference type="PIRSR" id="PIRSR610708-1"/>
    </source>
</evidence>
<dbReference type="SFLD" id="SFLDS00003">
    <property type="entry name" value="Haloacid_Dehalogenase"/>
    <property type="match status" value="1"/>
</dbReference>